<reference evidence="6" key="1">
    <citation type="submission" date="2021-01" db="EMBL/GenBank/DDBJ databases">
        <title>Rhizobium sp. strain KVB221 16S ribosomal RNA gene Genome sequencing and assembly.</title>
        <authorList>
            <person name="Kang M."/>
        </authorList>
    </citation>
    <scope>NUCLEOTIDE SEQUENCE</scope>
    <source>
        <strain evidence="6">KVB221</strain>
    </source>
</reference>
<dbReference type="PROSITE" id="PS50931">
    <property type="entry name" value="HTH_LYSR"/>
    <property type="match status" value="1"/>
</dbReference>
<organism evidence="6 7">
    <name type="scientific">Rhizobium setariae</name>
    <dbReference type="NCBI Taxonomy" id="2801340"/>
    <lineage>
        <taxon>Bacteria</taxon>
        <taxon>Pseudomonadati</taxon>
        <taxon>Pseudomonadota</taxon>
        <taxon>Alphaproteobacteria</taxon>
        <taxon>Hyphomicrobiales</taxon>
        <taxon>Rhizobiaceae</taxon>
        <taxon>Rhizobium/Agrobacterium group</taxon>
        <taxon>Rhizobium</taxon>
    </lineage>
</organism>
<dbReference type="Pfam" id="PF03466">
    <property type="entry name" value="LysR_substrate"/>
    <property type="match status" value="1"/>
</dbReference>
<evidence type="ECO:0000256" key="4">
    <source>
        <dbReference type="ARBA" id="ARBA00023163"/>
    </source>
</evidence>
<dbReference type="InterPro" id="IPR005119">
    <property type="entry name" value="LysR_subst-bd"/>
</dbReference>
<dbReference type="GO" id="GO:0000976">
    <property type="term" value="F:transcription cis-regulatory region binding"/>
    <property type="evidence" value="ECO:0007669"/>
    <property type="project" value="TreeGrafter"/>
</dbReference>
<evidence type="ECO:0000256" key="3">
    <source>
        <dbReference type="ARBA" id="ARBA00023125"/>
    </source>
</evidence>
<keyword evidence="2" id="KW-0805">Transcription regulation</keyword>
<dbReference type="SUPFAM" id="SSF46785">
    <property type="entry name" value="Winged helix' DNA-binding domain"/>
    <property type="match status" value="2"/>
</dbReference>
<accession>A0A936YRE1</accession>
<dbReference type="PANTHER" id="PTHR30126">
    <property type="entry name" value="HTH-TYPE TRANSCRIPTIONAL REGULATOR"/>
    <property type="match status" value="1"/>
</dbReference>
<keyword evidence="7" id="KW-1185">Reference proteome</keyword>
<dbReference type="PANTHER" id="PTHR30126:SF40">
    <property type="entry name" value="HTH-TYPE TRANSCRIPTIONAL REGULATOR GLTR"/>
    <property type="match status" value="1"/>
</dbReference>
<dbReference type="GO" id="GO:0003700">
    <property type="term" value="F:DNA-binding transcription factor activity"/>
    <property type="evidence" value="ECO:0007669"/>
    <property type="project" value="InterPro"/>
</dbReference>
<dbReference type="Gene3D" id="1.10.10.10">
    <property type="entry name" value="Winged helix-like DNA-binding domain superfamily/Winged helix DNA-binding domain"/>
    <property type="match status" value="2"/>
</dbReference>
<dbReference type="InterPro" id="IPR036390">
    <property type="entry name" value="WH_DNA-bd_sf"/>
</dbReference>
<keyword evidence="4" id="KW-0804">Transcription</keyword>
<evidence type="ECO:0000313" key="7">
    <source>
        <dbReference type="Proteomes" id="UP000633219"/>
    </source>
</evidence>
<proteinExistence type="inferred from homology"/>
<dbReference type="RefSeq" id="WP_201663994.1">
    <property type="nucleotide sequence ID" value="NZ_JAEQNC010000025.1"/>
</dbReference>
<gene>
    <name evidence="6" type="ORF">JJB09_25920</name>
</gene>
<dbReference type="SUPFAM" id="SSF53850">
    <property type="entry name" value="Periplasmic binding protein-like II"/>
    <property type="match status" value="1"/>
</dbReference>
<dbReference type="Proteomes" id="UP000633219">
    <property type="component" value="Unassembled WGS sequence"/>
</dbReference>
<dbReference type="EMBL" id="JAEQNC010000025">
    <property type="protein sequence ID" value="MBL0375449.1"/>
    <property type="molecule type" value="Genomic_DNA"/>
</dbReference>
<dbReference type="InterPro" id="IPR000847">
    <property type="entry name" value="LysR_HTH_N"/>
</dbReference>
<evidence type="ECO:0000259" key="5">
    <source>
        <dbReference type="PROSITE" id="PS50931"/>
    </source>
</evidence>
<feature type="domain" description="HTH lysR-type" evidence="5">
    <location>
        <begin position="106"/>
        <end position="163"/>
    </location>
</feature>
<dbReference type="InterPro" id="IPR036388">
    <property type="entry name" value="WH-like_DNA-bd_sf"/>
</dbReference>
<dbReference type="AlphaFoldDB" id="A0A936YRE1"/>
<keyword evidence="3" id="KW-0238">DNA-binding</keyword>
<evidence type="ECO:0000313" key="6">
    <source>
        <dbReference type="EMBL" id="MBL0375449.1"/>
    </source>
</evidence>
<dbReference type="Gene3D" id="3.40.190.10">
    <property type="entry name" value="Periplasmic binding protein-like II"/>
    <property type="match status" value="2"/>
</dbReference>
<sequence>MDISTFIIVHQVLVCGGVRKAAEKLGKPVSSVSAALIRLQSNIAMPLTITSGNRILATLEGQRITTILSRAAELVRKIVKLSDDCDETSSHQSDDALQKRSAKLTISLPALQRFIVTSRCGSIRRAAMEIPMGQPQLTRQIKHIESEIGTVLLERSQNGISLTPQGAALLTIAEELDDIWLKMSQGSSDRFRRLHRTVRLGSVSPLSSGSRIARMSATLVAEWSRNRPQTPLFVSSGTAEELLHGLKNGHYDLALIDTDMVPKELPSCIISRSSLAIVGSSERIHVGQFDIPGLLSSGKLVLPSARNGLRQKTMQYLSDTLSKDMLGEISITEMDIIPVIANLVMDHDYITVLPQSALSDYSDQLDSLPLPPEYDMQLLLVSGATAASQSIFHRALSLLKM</sequence>
<dbReference type="Pfam" id="PF00126">
    <property type="entry name" value="HTH_1"/>
    <property type="match status" value="1"/>
</dbReference>
<protein>
    <submittedName>
        <fullName evidence="6">LysR family transcriptional regulator</fullName>
    </submittedName>
</protein>
<comment type="similarity">
    <text evidence="1">Belongs to the LysR transcriptional regulatory family.</text>
</comment>
<evidence type="ECO:0000256" key="1">
    <source>
        <dbReference type="ARBA" id="ARBA00009437"/>
    </source>
</evidence>
<evidence type="ECO:0000256" key="2">
    <source>
        <dbReference type="ARBA" id="ARBA00023015"/>
    </source>
</evidence>
<name>A0A936YRE1_9HYPH</name>
<comment type="caution">
    <text evidence="6">The sequence shown here is derived from an EMBL/GenBank/DDBJ whole genome shotgun (WGS) entry which is preliminary data.</text>
</comment>